<dbReference type="SUPFAM" id="SSF55298">
    <property type="entry name" value="YjgF-like"/>
    <property type="match status" value="1"/>
</dbReference>
<sequence length="132" mass="14811">MSISVHNYAGTEEKSEAFHYSQAVKIGNVVKTSGQGGWDDSGKVVSDLKKQVELAFLNVEKALQAADGRLSWKNVYAVRSFHIDLDESADYVIENFRKFTPDRRPVFTCVEIRKLGIEGMQVEIEVEALIES</sequence>
<dbReference type="InterPro" id="IPR006175">
    <property type="entry name" value="YjgF/YER057c/UK114"/>
</dbReference>
<dbReference type="PANTHER" id="PTHR43857">
    <property type="entry name" value="BLR7761 PROTEIN"/>
    <property type="match status" value="1"/>
</dbReference>
<dbReference type="STRING" id="1460663.A0A177C2N3"/>
<dbReference type="Proteomes" id="UP000077069">
    <property type="component" value="Unassembled WGS sequence"/>
</dbReference>
<dbReference type="Pfam" id="PF01042">
    <property type="entry name" value="Ribonuc_L-PSP"/>
    <property type="match status" value="1"/>
</dbReference>
<dbReference type="GeneID" id="28769023"/>
<evidence type="ECO:0000313" key="2">
    <source>
        <dbReference type="Proteomes" id="UP000077069"/>
    </source>
</evidence>
<evidence type="ECO:0000313" key="1">
    <source>
        <dbReference type="EMBL" id="OAG01411.1"/>
    </source>
</evidence>
<dbReference type="RefSeq" id="XP_018031776.1">
    <property type="nucleotide sequence ID" value="XM_018185537.1"/>
</dbReference>
<dbReference type="InterPro" id="IPR035959">
    <property type="entry name" value="RutC-like_sf"/>
</dbReference>
<accession>A0A177C2N3</accession>
<organism evidence="1 2">
    <name type="scientific">Paraphaeosphaeria sporulosa</name>
    <dbReference type="NCBI Taxonomy" id="1460663"/>
    <lineage>
        <taxon>Eukaryota</taxon>
        <taxon>Fungi</taxon>
        <taxon>Dikarya</taxon>
        <taxon>Ascomycota</taxon>
        <taxon>Pezizomycotina</taxon>
        <taxon>Dothideomycetes</taxon>
        <taxon>Pleosporomycetidae</taxon>
        <taxon>Pleosporales</taxon>
        <taxon>Massarineae</taxon>
        <taxon>Didymosphaeriaceae</taxon>
        <taxon>Paraphaeosphaeria</taxon>
    </lineage>
</organism>
<dbReference type="OrthoDB" id="309640at2759"/>
<keyword evidence="2" id="KW-1185">Reference proteome</keyword>
<gene>
    <name evidence="1" type="ORF">CC84DRAFT_191079</name>
</gene>
<dbReference type="InParanoid" id="A0A177C2N3"/>
<protein>
    <submittedName>
        <fullName evidence="1">YjgF-like protein</fullName>
    </submittedName>
</protein>
<dbReference type="EMBL" id="KV441557">
    <property type="protein sequence ID" value="OAG01411.1"/>
    <property type="molecule type" value="Genomic_DNA"/>
</dbReference>
<proteinExistence type="predicted"/>
<dbReference type="PANTHER" id="PTHR43857:SF1">
    <property type="entry name" value="YJGH FAMILY PROTEIN"/>
    <property type="match status" value="1"/>
</dbReference>
<name>A0A177C2N3_9PLEO</name>
<reference evidence="1 2" key="1">
    <citation type="submission" date="2016-05" db="EMBL/GenBank/DDBJ databases">
        <title>Comparative analysis of secretome profiles of manganese(II)-oxidizing ascomycete fungi.</title>
        <authorList>
            <consortium name="DOE Joint Genome Institute"/>
            <person name="Zeiner C.A."/>
            <person name="Purvine S.O."/>
            <person name="Zink E.M."/>
            <person name="Wu S."/>
            <person name="Pasa-Tolic L."/>
            <person name="Chaput D.L."/>
            <person name="Haridas S."/>
            <person name="Grigoriev I.V."/>
            <person name="Santelli C.M."/>
            <person name="Hansel C.M."/>
        </authorList>
    </citation>
    <scope>NUCLEOTIDE SEQUENCE [LARGE SCALE GENOMIC DNA]</scope>
    <source>
        <strain evidence="1 2">AP3s5-JAC2a</strain>
    </source>
</reference>
<dbReference type="Gene3D" id="3.30.1330.40">
    <property type="entry name" value="RutC-like"/>
    <property type="match status" value="1"/>
</dbReference>
<dbReference type="AlphaFoldDB" id="A0A177C2N3"/>